<dbReference type="Proteomes" id="UP001206821">
    <property type="component" value="Unassembled WGS sequence"/>
</dbReference>
<dbReference type="RefSeq" id="WP_156028785.1">
    <property type="nucleotide sequence ID" value="NZ_CP073101.1"/>
</dbReference>
<evidence type="ECO:0000313" key="3">
    <source>
        <dbReference type="Proteomes" id="UP001206821"/>
    </source>
</evidence>
<proteinExistence type="predicted"/>
<keyword evidence="1" id="KW-1133">Transmembrane helix</keyword>
<sequence length="56" mass="6295">MKNSAKEWIYILLLAAVTFMYFFVDGMTNTTKTIVTIAVFIAVVGLKFAVKTTKED</sequence>
<keyword evidence="1" id="KW-0812">Transmembrane</keyword>
<evidence type="ECO:0000256" key="1">
    <source>
        <dbReference type="SAM" id="Phobius"/>
    </source>
</evidence>
<feature type="transmembrane region" description="Helical" evidence="1">
    <location>
        <begin position="7"/>
        <end position="24"/>
    </location>
</feature>
<accession>A0ABT2KVV9</accession>
<comment type="caution">
    <text evidence="2">The sequence shown here is derived from an EMBL/GenBank/DDBJ whole genome shotgun (WGS) entry which is preliminary data.</text>
</comment>
<reference evidence="2 3" key="1">
    <citation type="submission" date="2022-07" db="EMBL/GenBank/DDBJ databases">
        <title>Genomic and pangenome structural analysis of the polyextremophile Exiguobacterium.</title>
        <authorList>
            <person name="Shen L."/>
        </authorList>
    </citation>
    <scope>NUCLEOTIDE SEQUENCE [LARGE SCALE GENOMIC DNA]</scope>
    <source>
        <strain evidence="2 3">12_1</strain>
    </source>
</reference>
<dbReference type="EMBL" id="JANIEK010000003">
    <property type="protein sequence ID" value="MCT4794154.1"/>
    <property type="molecule type" value="Genomic_DNA"/>
</dbReference>
<feature type="transmembrane region" description="Helical" evidence="1">
    <location>
        <begin position="30"/>
        <end position="50"/>
    </location>
</feature>
<keyword evidence="1" id="KW-0472">Membrane</keyword>
<gene>
    <name evidence="2" type="ORF">NQG31_01285</name>
</gene>
<protein>
    <submittedName>
        <fullName evidence="2">Uncharacterized protein</fullName>
    </submittedName>
</protein>
<keyword evidence="3" id="KW-1185">Reference proteome</keyword>
<organism evidence="2 3">
    <name type="scientific">Exiguobacterium alkaliphilum</name>
    <dbReference type="NCBI Taxonomy" id="1428684"/>
    <lineage>
        <taxon>Bacteria</taxon>
        <taxon>Bacillati</taxon>
        <taxon>Bacillota</taxon>
        <taxon>Bacilli</taxon>
        <taxon>Bacillales</taxon>
        <taxon>Bacillales Family XII. Incertae Sedis</taxon>
        <taxon>Exiguobacterium</taxon>
    </lineage>
</organism>
<name>A0ABT2KVV9_9BACL</name>
<evidence type="ECO:0000313" key="2">
    <source>
        <dbReference type="EMBL" id="MCT4794154.1"/>
    </source>
</evidence>